<proteinExistence type="predicted"/>
<reference evidence="5" key="1">
    <citation type="submission" date="2023-04" db="EMBL/GenBank/DDBJ databases">
        <title>Chromosome-level genome of Chaenocephalus aceratus.</title>
        <authorList>
            <person name="Park H."/>
        </authorList>
    </citation>
    <scope>NUCLEOTIDE SEQUENCE</scope>
    <source>
        <strain evidence="5">DE</strain>
        <tissue evidence="5">Muscle</tissue>
    </source>
</reference>
<dbReference type="EMBL" id="JASDAP010000025">
    <property type="protein sequence ID" value="KAK1880474.1"/>
    <property type="molecule type" value="Genomic_DNA"/>
</dbReference>
<evidence type="ECO:0000313" key="5">
    <source>
        <dbReference type="EMBL" id="KAK1880474.1"/>
    </source>
</evidence>
<keyword evidence="2" id="KW-0963">Cytoplasm</keyword>
<protein>
    <submittedName>
        <fullName evidence="5">Cytoplasmic dynein 1 intermediate chain 1</fullName>
    </submittedName>
</protein>
<evidence type="ECO:0000256" key="2">
    <source>
        <dbReference type="ARBA" id="ARBA00022490"/>
    </source>
</evidence>
<keyword evidence="4" id="KW-0677">Repeat</keyword>
<dbReference type="InterPro" id="IPR001680">
    <property type="entry name" value="WD40_rpt"/>
</dbReference>
<dbReference type="AlphaFoldDB" id="A0AAD9EW45"/>
<evidence type="ECO:0000256" key="3">
    <source>
        <dbReference type="ARBA" id="ARBA00022574"/>
    </source>
</evidence>
<dbReference type="Pfam" id="PF00400">
    <property type="entry name" value="WD40"/>
    <property type="match status" value="1"/>
</dbReference>
<dbReference type="GO" id="GO:0005737">
    <property type="term" value="C:cytoplasm"/>
    <property type="evidence" value="ECO:0007669"/>
    <property type="project" value="UniProtKB-SubCell"/>
</dbReference>
<dbReference type="GO" id="GO:0045504">
    <property type="term" value="F:dynein heavy chain binding"/>
    <property type="evidence" value="ECO:0007669"/>
    <property type="project" value="TreeGrafter"/>
</dbReference>
<comment type="subcellular location">
    <subcellularLocation>
        <location evidence="1">Cytoplasm</location>
    </subcellularLocation>
</comment>
<keyword evidence="3" id="KW-0853">WD repeat</keyword>
<evidence type="ECO:0000256" key="4">
    <source>
        <dbReference type="ARBA" id="ARBA00022737"/>
    </source>
</evidence>
<dbReference type="GO" id="GO:0045503">
    <property type="term" value="F:dynein light chain binding"/>
    <property type="evidence" value="ECO:0007669"/>
    <property type="project" value="TreeGrafter"/>
</dbReference>
<dbReference type="InterPro" id="IPR015943">
    <property type="entry name" value="WD40/YVTN_repeat-like_dom_sf"/>
</dbReference>
<gene>
    <name evidence="5" type="ORF">KUDE01_025999</name>
</gene>
<dbReference type="GO" id="GO:0010970">
    <property type="term" value="P:transport along microtubule"/>
    <property type="evidence" value="ECO:0007669"/>
    <property type="project" value="TreeGrafter"/>
</dbReference>
<dbReference type="SMART" id="SM00320">
    <property type="entry name" value="WD40"/>
    <property type="match status" value="3"/>
</dbReference>
<dbReference type="SUPFAM" id="SSF50978">
    <property type="entry name" value="WD40 repeat-like"/>
    <property type="match status" value="1"/>
</dbReference>
<dbReference type="PANTHER" id="PTHR12442:SF34">
    <property type="entry name" value="CYTOPLASMIC DYNEIN 1 INTERMEDIATE CHAIN 1"/>
    <property type="match status" value="1"/>
</dbReference>
<organism evidence="5 6">
    <name type="scientific">Dissostichus eleginoides</name>
    <name type="common">Patagonian toothfish</name>
    <name type="synonym">Dissostichus amissus</name>
    <dbReference type="NCBI Taxonomy" id="100907"/>
    <lineage>
        <taxon>Eukaryota</taxon>
        <taxon>Metazoa</taxon>
        <taxon>Chordata</taxon>
        <taxon>Craniata</taxon>
        <taxon>Vertebrata</taxon>
        <taxon>Euteleostomi</taxon>
        <taxon>Actinopterygii</taxon>
        <taxon>Neopterygii</taxon>
        <taxon>Teleostei</taxon>
        <taxon>Neoteleostei</taxon>
        <taxon>Acanthomorphata</taxon>
        <taxon>Eupercaria</taxon>
        <taxon>Perciformes</taxon>
        <taxon>Notothenioidei</taxon>
        <taxon>Nototheniidae</taxon>
        <taxon>Dissostichus</taxon>
    </lineage>
</organism>
<dbReference type="InterPro" id="IPR050687">
    <property type="entry name" value="Dynein_IC"/>
</dbReference>
<evidence type="ECO:0000256" key="1">
    <source>
        <dbReference type="ARBA" id="ARBA00004496"/>
    </source>
</evidence>
<comment type="caution">
    <text evidence="5">The sequence shown here is derived from an EMBL/GenBank/DDBJ whole genome shotgun (WGS) entry which is preliminary data.</text>
</comment>
<dbReference type="Gene3D" id="2.130.10.10">
    <property type="entry name" value="YVTN repeat-like/Quinoprotein amine dehydrogenase"/>
    <property type="match status" value="1"/>
</dbReference>
<dbReference type="InterPro" id="IPR036322">
    <property type="entry name" value="WD40_repeat_dom_sf"/>
</dbReference>
<name>A0AAD9EW45_DISEL</name>
<accession>A0AAD9EW45</accession>
<dbReference type="PANTHER" id="PTHR12442">
    <property type="entry name" value="DYNEIN INTERMEDIATE CHAIN"/>
    <property type="match status" value="1"/>
</dbReference>
<keyword evidence="6" id="KW-1185">Reference proteome</keyword>
<dbReference type="Proteomes" id="UP001228049">
    <property type="component" value="Unassembled WGS sequence"/>
</dbReference>
<dbReference type="GO" id="GO:0005868">
    <property type="term" value="C:cytoplasmic dynein complex"/>
    <property type="evidence" value="ECO:0007669"/>
    <property type="project" value="TreeGrafter"/>
</dbReference>
<evidence type="ECO:0000313" key="6">
    <source>
        <dbReference type="Proteomes" id="UP001228049"/>
    </source>
</evidence>
<sequence>MCSWSLDMLSQPQETMELVYNKSKPVAVTGMAFPTGDVNNYVVGSEEGTVYTASRHGSKAGICEMFEGHQGPVTGVSCHSAVGTVDFSHLFITSSFDWTVKLWSTKEYKWKCDRRGQEAAGYHSSIYLRRLLGGKPTCLPLYLSGMQSHNKPLYSFEDNADYVYDVMWSPVHPAVFAAVDGMGRLDLWNLNNDTEVPTASVTIEGASALNRVRWSSGGKEVAVGDSEGRVWIYDTGELSVTHTDDWSRFARTLMEIRANRADGEEEGPMELDS</sequence>